<reference evidence="2 3" key="1">
    <citation type="submission" date="2021-03" db="EMBL/GenBank/DDBJ databases">
        <title>Lysobacter sp. nov. isolated from soil of gangwondo yeongwol, south Korea.</title>
        <authorList>
            <person name="Kim K.R."/>
            <person name="Kim K.H."/>
            <person name="Jeon C.O."/>
        </authorList>
    </citation>
    <scope>NUCLEOTIDE SEQUENCE [LARGE SCALE GENOMIC DNA]</scope>
    <source>
        <strain evidence="2 3">R19</strain>
    </source>
</reference>
<gene>
    <name evidence="2" type="ORF">I8J32_016380</name>
</gene>
<evidence type="ECO:0000313" key="3">
    <source>
        <dbReference type="Proteomes" id="UP000639274"/>
    </source>
</evidence>
<organism evidence="2 3">
    <name type="scientific">Agrilutibacter solisilvae</name>
    <dbReference type="NCBI Taxonomy" id="2763317"/>
    <lineage>
        <taxon>Bacteria</taxon>
        <taxon>Pseudomonadati</taxon>
        <taxon>Pseudomonadota</taxon>
        <taxon>Gammaproteobacteria</taxon>
        <taxon>Lysobacterales</taxon>
        <taxon>Lysobacteraceae</taxon>
        <taxon>Agrilutibacter</taxon>
    </lineage>
</organism>
<dbReference type="EMBL" id="CP071518">
    <property type="protein sequence ID" value="QSX78233.1"/>
    <property type="molecule type" value="Genomic_DNA"/>
</dbReference>
<keyword evidence="1" id="KW-0732">Signal</keyword>
<dbReference type="KEGG" id="lsf:I8J32_016380"/>
<sequence>MRAMVRLTAVCLLLALAGGAHARAMTARIGRVITPVATLEGVRVQLDWPAQAAQGQLRLQARRVAAADLGYRFTDLDWRCPLHRDGQGGWRCDGAIRQGRGAPAMLHLALGPATTDVELRRGGARLGVHRSAATPDITDIDLTHVPLVWTQALLAQAWPAGNLKAGTLDGRMQVIAAANAPLRVTGPLTLAGGALDTADGLTAAENLAASLNLDLSFAERDRVRVDGFLRGGELLFGNAYIALGQRRVALQLDAVQAGNEWQVPTLSWRDPGILTAQGTATLGPDASLRTLDLRLETPDLAPLRDAYLTGLLGVAGVSDIALRGAADAGLHVRDGALTDFDVVLRAVDIDDPQQRFGFHQLEGDVRLSSSGTATSELQWQSGQLYGLNFGAARIPLDSSGGELRSRAPIVLPMLGGQIRFDQLRLRPPSAGQGLDVRFGMSLEQLDVAQLAKALQWPAFTGQLTGSIPQAHYVNETLVFDGGLSMQIFDGSVSVSSLAMERPFGVAPTLSADVELDDLDMESLTGVFGFGSVSGRLDGRIGALRMVDWQAVAFDASLRTDRAAARAKGTRQRISQRAVQDLSSVGDASVVTSLQSRLIGFFDDFGYRRIGIDCHLADDVCAMDGLGSAGQGFIIVEGSGLPRLTVVGFNRQVDWPTLVERLGAIGQGEVKPVVQ</sequence>
<name>A0A975ASF0_9GAMM</name>
<evidence type="ECO:0008006" key="4">
    <source>
        <dbReference type="Google" id="ProtNLM"/>
    </source>
</evidence>
<protein>
    <recommendedName>
        <fullName evidence="4">Dicarboxylate transport domain-containing protein</fullName>
    </recommendedName>
</protein>
<dbReference type="RefSeq" id="WP_200613658.1">
    <property type="nucleotide sequence ID" value="NZ_CP071518.1"/>
</dbReference>
<dbReference type="AlphaFoldDB" id="A0A975ASF0"/>
<dbReference type="Proteomes" id="UP000639274">
    <property type="component" value="Chromosome"/>
</dbReference>
<evidence type="ECO:0000313" key="2">
    <source>
        <dbReference type="EMBL" id="QSX78233.1"/>
    </source>
</evidence>
<feature type="signal peptide" evidence="1">
    <location>
        <begin position="1"/>
        <end position="22"/>
    </location>
</feature>
<accession>A0A975ASF0</accession>
<keyword evidence="3" id="KW-1185">Reference proteome</keyword>
<feature type="chain" id="PRO_5036741629" description="Dicarboxylate transport domain-containing protein" evidence="1">
    <location>
        <begin position="23"/>
        <end position="674"/>
    </location>
</feature>
<evidence type="ECO:0000256" key="1">
    <source>
        <dbReference type="SAM" id="SignalP"/>
    </source>
</evidence>
<proteinExistence type="predicted"/>